<feature type="chain" id="PRO_5023297558" description="S-adenosylmethionine decarboxylase beta chain" evidence="15">
    <location>
        <begin position="1"/>
        <end position="97"/>
    </location>
</feature>
<keyword evidence="17" id="KW-1185">Reference proteome</keyword>
<comment type="subunit">
    <text evidence="2 15">Heterotetramer of two alpha and two beta chains arranged as a dimer of alpha/beta heterodimers.</text>
</comment>
<comment type="pathway">
    <text evidence="1 15">Amine and polyamine biosynthesis; S-adenosylmethioninamine biosynthesis; S-adenosylmethioninamine from S-adenosyl-L-methionine: step 1/1.</text>
</comment>
<comment type="similarity">
    <text evidence="14 15">Belongs to the prokaryotic AdoMetDC family. Type 1 subfamily.</text>
</comment>
<gene>
    <name evidence="15" type="primary">speH</name>
    <name evidence="16" type="ORF">U27_05351</name>
</gene>
<evidence type="ECO:0000256" key="3">
    <source>
        <dbReference type="ARBA" id="ARBA00022691"/>
    </source>
</evidence>
<evidence type="ECO:0000313" key="17">
    <source>
        <dbReference type="Proteomes" id="UP000030661"/>
    </source>
</evidence>
<comment type="function">
    <text evidence="13 15">Catalyzes the decarboxylation of S-adenosylmethionine to S-adenosylmethioninamine (dcAdoMet), the propylamine donor required for the synthesis of the polyamines spermine and spermidine from the diamine putrescine.</text>
</comment>
<keyword evidence="6 15" id="KW-0745">Spermidine biosynthesis</keyword>
<organism evidence="16">
    <name type="scientific">Vecturithrix granuli</name>
    <dbReference type="NCBI Taxonomy" id="1499967"/>
    <lineage>
        <taxon>Bacteria</taxon>
        <taxon>Candidatus Moduliflexota</taxon>
        <taxon>Candidatus Vecturitrichia</taxon>
        <taxon>Candidatus Vecturitrichales</taxon>
        <taxon>Candidatus Vecturitrichaceae</taxon>
        <taxon>Candidatus Vecturithrix</taxon>
    </lineage>
</organism>
<dbReference type="PANTHER" id="PTHR33866:SF2">
    <property type="entry name" value="S-ADENOSYLMETHIONINE DECARBOXYLASE PROENZYME"/>
    <property type="match status" value="1"/>
</dbReference>
<dbReference type="UniPathway" id="UPA00331">
    <property type="reaction ID" value="UER00451"/>
</dbReference>
<dbReference type="AlphaFoldDB" id="A0A081C1C2"/>
<dbReference type="InterPro" id="IPR017716">
    <property type="entry name" value="S-AdoMet_deCOase_pro-enz"/>
</dbReference>
<keyword evidence="10 15" id="KW-0704">Schiff base</keyword>
<dbReference type="GO" id="GO:0004014">
    <property type="term" value="F:adenosylmethionine decarboxylase activity"/>
    <property type="evidence" value="ECO:0007669"/>
    <property type="project" value="UniProtKB-UniRule"/>
</dbReference>
<dbReference type="InterPro" id="IPR016067">
    <property type="entry name" value="S-AdoMet_deCO2ase_core"/>
</dbReference>
<dbReference type="STRING" id="1499967.U27_05351"/>
<evidence type="ECO:0000313" key="16">
    <source>
        <dbReference type="EMBL" id="GAK58377.1"/>
    </source>
</evidence>
<accession>A0A081C1C2</accession>
<comment type="cofactor">
    <cofactor evidence="15">
        <name>pyruvate</name>
        <dbReference type="ChEBI" id="CHEBI:15361"/>
    </cofactor>
    <text evidence="15">Binds 1 pyruvoyl group covalently per subunit.</text>
</comment>
<dbReference type="InterPro" id="IPR042286">
    <property type="entry name" value="AdoMetDC_C"/>
</dbReference>
<dbReference type="eggNOG" id="COG1586">
    <property type="taxonomic scope" value="Bacteria"/>
</dbReference>
<keyword evidence="3 15" id="KW-0949">S-adenosyl-L-methionine</keyword>
<feature type="active site" description="Schiff-base intermediate with substrate; via pyruvic acid" evidence="15">
    <location>
        <position position="98"/>
    </location>
</feature>
<dbReference type="InterPro" id="IPR042284">
    <property type="entry name" value="AdoMetDC_N"/>
</dbReference>
<comment type="catalytic activity">
    <reaction evidence="12 15">
        <text>S-adenosyl-L-methionine + H(+) = S-adenosyl 3-(methylsulfanyl)propylamine + CO2</text>
        <dbReference type="Rhea" id="RHEA:15981"/>
        <dbReference type="ChEBI" id="CHEBI:15378"/>
        <dbReference type="ChEBI" id="CHEBI:16526"/>
        <dbReference type="ChEBI" id="CHEBI:57443"/>
        <dbReference type="ChEBI" id="CHEBI:59789"/>
        <dbReference type="EC" id="4.1.1.50"/>
    </reaction>
</comment>
<comment type="PTM">
    <text evidence="15">Is synthesized initially as an inactive proenzyme. Formation of the active enzyme involves a self-maturation process in which the active site pyruvoyl group is generated from an internal serine residue via an autocatalytic post-translational modification. Two non-identical subunits are generated from the proenzyme in this reaction, and the pyruvate is formed at the N-terminus of the alpha chain, which is derived from the carboxyl end of the proenzyme. The post-translation cleavage follows an unusual pathway, termed non-hydrolytic serinolysis, in which the side chain hydroxyl group of the serine supplies its oxygen atom to form the C-terminus of the beta chain, while the remainder of the serine residue undergoes an oxidative deamination to produce ammonia and the pyruvoyl group blocking the N-terminus of the alpha chain.</text>
</comment>
<evidence type="ECO:0000256" key="4">
    <source>
        <dbReference type="ARBA" id="ARBA00022793"/>
    </source>
</evidence>
<evidence type="ECO:0000256" key="7">
    <source>
        <dbReference type="ARBA" id="ARBA00023115"/>
    </source>
</evidence>
<keyword evidence="11 15" id="KW-0670">Pyruvate</keyword>
<dbReference type="EMBL" id="DF820467">
    <property type="protein sequence ID" value="GAK58377.1"/>
    <property type="molecule type" value="Genomic_DNA"/>
</dbReference>
<keyword evidence="7 15" id="KW-0620">Polyamine biosynthesis</keyword>
<dbReference type="NCBIfam" id="TIGR03330">
    <property type="entry name" value="SAM_DCase_Bsu"/>
    <property type="match status" value="1"/>
</dbReference>
<proteinExistence type="inferred from homology"/>
<dbReference type="GO" id="GO:0005829">
    <property type="term" value="C:cytosol"/>
    <property type="evidence" value="ECO:0007669"/>
    <property type="project" value="TreeGrafter"/>
</dbReference>
<dbReference type="Gene3D" id="3.30.360.110">
    <property type="entry name" value="S-adenosylmethionine decarboxylase domain"/>
    <property type="match status" value="1"/>
</dbReference>
<sequence length="179" mass="19993">MIVSARDGVCLFAPYVSGCICVFGSYSNLCWRFYALKALGKALSVELYNCNRDILNDVALVEQYLQEAALEAKATIVETVFHLFSPYGVSGVVVISESHLAIHTWPEYGYAAIDIFTCGTTVDPWVACHYLKDRFQAESYEAHEIRRGRLDDIVKNSVNHQMLTPEYFSHKPSVQAAAA</sequence>
<evidence type="ECO:0000256" key="1">
    <source>
        <dbReference type="ARBA" id="ARBA00004911"/>
    </source>
</evidence>
<dbReference type="Pfam" id="PF02675">
    <property type="entry name" value="AdoMet_dc"/>
    <property type="match status" value="1"/>
</dbReference>
<evidence type="ECO:0000256" key="9">
    <source>
        <dbReference type="ARBA" id="ARBA00023239"/>
    </source>
</evidence>
<dbReference type="InterPro" id="IPR003826">
    <property type="entry name" value="AdoMetDC_fam_prok"/>
</dbReference>
<evidence type="ECO:0000256" key="8">
    <source>
        <dbReference type="ARBA" id="ARBA00023145"/>
    </source>
</evidence>
<evidence type="ECO:0000256" key="2">
    <source>
        <dbReference type="ARBA" id="ARBA00011601"/>
    </source>
</evidence>
<evidence type="ECO:0000256" key="12">
    <source>
        <dbReference type="ARBA" id="ARBA00048112"/>
    </source>
</evidence>
<dbReference type="Gene3D" id="3.30.160.750">
    <property type="match status" value="1"/>
</dbReference>
<feature type="chain" id="PRO_5023297559" description="S-adenosylmethionine decarboxylase alpha chain" evidence="15">
    <location>
        <begin position="98"/>
        <end position="179"/>
    </location>
</feature>
<evidence type="ECO:0000256" key="10">
    <source>
        <dbReference type="ARBA" id="ARBA00023270"/>
    </source>
</evidence>
<evidence type="ECO:0000256" key="6">
    <source>
        <dbReference type="ARBA" id="ARBA00023066"/>
    </source>
</evidence>
<dbReference type="EC" id="4.1.1.50" evidence="15"/>
<dbReference type="SUPFAM" id="SSF56276">
    <property type="entry name" value="S-adenosylmethionine decarboxylase"/>
    <property type="match status" value="1"/>
</dbReference>
<dbReference type="HOGENOM" id="CLU_1500687_0_0_0"/>
<dbReference type="PANTHER" id="PTHR33866">
    <property type="entry name" value="S-ADENOSYLMETHIONINE DECARBOXYLASE PROENZYME"/>
    <property type="match status" value="1"/>
</dbReference>
<evidence type="ECO:0000256" key="14">
    <source>
        <dbReference type="ARBA" id="ARBA00061583"/>
    </source>
</evidence>
<feature type="active site" description="Proton acceptor; for processing activity" evidence="15">
    <location>
        <position position="103"/>
    </location>
</feature>
<keyword evidence="8 15" id="KW-0865">Zymogen</keyword>
<protein>
    <recommendedName>
        <fullName evidence="15">S-adenosylmethionine decarboxylase proenzyme</fullName>
        <shortName evidence="15">AdoMetDC</shortName>
        <shortName evidence="15">SAMDC</shortName>
        <ecNumber evidence="15">4.1.1.50</ecNumber>
    </recommendedName>
    <component>
        <recommendedName>
            <fullName evidence="15">S-adenosylmethionine decarboxylase beta chain</fullName>
        </recommendedName>
    </component>
    <component>
        <recommendedName>
            <fullName evidence="15">S-adenosylmethionine decarboxylase alpha chain</fullName>
        </recommendedName>
    </component>
</protein>
<dbReference type="HAMAP" id="MF_00464">
    <property type="entry name" value="AdoMetDC_1"/>
    <property type="match status" value="1"/>
</dbReference>
<evidence type="ECO:0000256" key="15">
    <source>
        <dbReference type="HAMAP-Rule" id="MF_00464"/>
    </source>
</evidence>
<reference evidence="16" key="1">
    <citation type="journal article" date="2015" name="PeerJ">
        <title>First genomic representation of candidate bacterial phylum KSB3 points to enhanced environmental sensing as a trigger of wastewater bulking.</title>
        <authorList>
            <person name="Sekiguchi Y."/>
            <person name="Ohashi A."/>
            <person name="Parks D.H."/>
            <person name="Yamauchi T."/>
            <person name="Tyson G.W."/>
            <person name="Hugenholtz P."/>
        </authorList>
    </citation>
    <scope>NUCLEOTIDE SEQUENCE [LARGE SCALE GENOMIC DNA]</scope>
</reference>
<feature type="active site" description="Proton donor; for catalytic activity" evidence="15">
    <location>
        <position position="118"/>
    </location>
</feature>
<keyword evidence="4 15" id="KW-0210">Decarboxylase</keyword>
<evidence type="ECO:0000256" key="13">
    <source>
        <dbReference type="ARBA" id="ARBA00056215"/>
    </source>
</evidence>
<keyword evidence="5 15" id="KW-0068">Autocatalytic cleavage</keyword>
<feature type="site" description="Cleavage (non-hydrolytic); by autolysis" evidence="15">
    <location>
        <begin position="97"/>
        <end position="98"/>
    </location>
</feature>
<dbReference type="FunFam" id="3.30.360.110:FF:000001">
    <property type="entry name" value="S-adenosylmethionine decarboxylase proenzyme"/>
    <property type="match status" value="1"/>
</dbReference>
<dbReference type="Proteomes" id="UP000030661">
    <property type="component" value="Unassembled WGS sequence"/>
</dbReference>
<name>A0A081C1C2_VECG1</name>
<dbReference type="GO" id="GO:0008295">
    <property type="term" value="P:spermidine biosynthetic process"/>
    <property type="evidence" value="ECO:0007669"/>
    <property type="project" value="UniProtKB-UniRule"/>
</dbReference>
<feature type="modified residue" description="Pyruvic acid (Ser); by autocatalysis" evidence="15">
    <location>
        <position position="98"/>
    </location>
</feature>
<evidence type="ECO:0000256" key="5">
    <source>
        <dbReference type="ARBA" id="ARBA00022813"/>
    </source>
</evidence>
<evidence type="ECO:0000256" key="11">
    <source>
        <dbReference type="ARBA" id="ARBA00023317"/>
    </source>
</evidence>
<keyword evidence="9 15" id="KW-0456">Lyase</keyword>